<organism evidence="15 17">
    <name type="scientific">Exiguobacterium indicum</name>
    <dbReference type="NCBI Taxonomy" id="296995"/>
    <lineage>
        <taxon>Bacteria</taxon>
        <taxon>Bacillati</taxon>
        <taxon>Bacillota</taxon>
        <taxon>Bacilli</taxon>
        <taxon>Bacillales</taxon>
        <taxon>Bacillales Family XII. Incertae Sedis</taxon>
        <taxon>Exiguobacterium</taxon>
    </lineage>
</organism>
<dbReference type="Gene3D" id="3.65.10.10">
    <property type="entry name" value="Enolpyruvate transferase domain"/>
    <property type="match status" value="2"/>
</dbReference>
<dbReference type="EMBL" id="LNQL01000001">
    <property type="protein sequence ID" value="KSU49850.1"/>
    <property type="molecule type" value="Genomic_DNA"/>
</dbReference>
<proteinExistence type="inferred from homology"/>
<name>A0A0V8GI56_9BACL</name>
<comment type="function">
    <text evidence="13">Cell wall formation. Adds enolpyruvyl to UDP-N-acetylglucosamine.</text>
</comment>
<dbReference type="InterPro" id="IPR001986">
    <property type="entry name" value="Enolpyruvate_Tfrase_dom"/>
</dbReference>
<evidence type="ECO:0000256" key="4">
    <source>
        <dbReference type="ARBA" id="ARBA00022618"/>
    </source>
</evidence>
<evidence type="ECO:0000256" key="12">
    <source>
        <dbReference type="ARBA" id="ARBA00047527"/>
    </source>
</evidence>
<keyword evidence="8 13" id="KW-0131">Cell cycle</keyword>
<dbReference type="NCBIfam" id="NF006873">
    <property type="entry name" value="PRK09369.1"/>
    <property type="match status" value="1"/>
</dbReference>
<dbReference type="GO" id="GO:0009252">
    <property type="term" value="P:peptidoglycan biosynthetic process"/>
    <property type="evidence" value="ECO:0007669"/>
    <property type="project" value="UniProtKB-UniRule"/>
</dbReference>
<evidence type="ECO:0000313" key="18">
    <source>
        <dbReference type="Proteomes" id="UP000072605"/>
    </source>
</evidence>
<dbReference type="OrthoDB" id="9803760at2"/>
<evidence type="ECO:0000256" key="8">
    <source>
        <dbReference type="ARBA" id="ARBA00023306"/>
    </source>
</evidence>
<evidence type="ECO:0000256" key="1">
    <source>
        <dbReference type="ARBA" id="ARBA00004496"/>
    </source>
</evidence>
<dbReference type="GO" id="GO:0005737">
    <property type="term" value="C:cytoplasm"/>
    <property type="evidence" value="ECO:0007669"/>
    <property type="project" value="UniProtKB-SubCell"/>
</dbReference>
<comment type="pathway">
    <text evidence="2 13">Cell wall biogenesis; peptidoglycan biosynthesis.</text>
</comment>
<dbReference type="GO" id="GO:0019277">
    <property type="term" value="P:UDP-N-acetylgalactosamine biosynthetic process"/>
    <property type="evidence" value="ECO:0007669"/>
    <property type="project" value="InterPro"/>
</dbReference>
<evidence type="ECO:0000256" key="3">
    <source>
        <dbReference type="ARBA" id="ARBA00022490"/>
    </source>
</evidence>
<comment type="catalytic activity">
    <reaction evidence="12 13">
        <text>phosphoenolpyruvate + UDP-N-acetyl-alpha-D-glucosamine = UDP-N-acetyl-3-O-(1-carboxyvinyl)-alpha-D-glucosamine + phosphate</text>
        <dbReference type="Rhea" id="RHEA:18681"/>
        <dbReference type="ChEBI" id="CHEBI:43474"/>
        <dbReference type="ChEBI" id="CHEBI:57705"/>
        <dbReference type="ChEBI" id="CHEBI:58702"/>
        <dbReference type="ChEBI" id="CHEBI:68483"/>
        <dbReference type="EC" id="2.5.1.7"/>
    </reaction>
</comment>
<dbReference type="GO" id="GO:0051301">
    <property type="term" value="P:cell division"/>
    <property type="evidence" value="ECO:0007669"/>
    <property type="project" value="UniProtKB-KW"/>
</dbReference>
<accession>A0A0V8GI56</accession>
<gene>
    <name evidence="13" type="primary">murA</name>
    <name evidence="15" type="ORF">AS033_00340</name>
    <name evidence="16" type="ORF">RSA11_01880</name>
</gene>
<feature type="domain" description="Enolpyruvate transferase" evidence="14">
    <location>
        <begin position="8"/>
        <end position="403"/>
    </location>
</feature>
<keyword evidence="10" id="KW-0670">Pyruvate</keyword>
<evidence type="ECO:0000256" key="2">
    <source>
        <dbReference type="ARBA" id="ARBA00004752"/>
    </source>
</evidence>
<evidence type="ECO:0000313" key="15">
    <source>
        <dbReference type="EMBL" id="KSU49850.1"/>
    </source>
</evidence>
<dbReference type="GO" id="GO:0008760">
    <property type="term" value="F:UDP-N-acetylglucosamine 1-carboxyvinyltransferase activity"/>
    <property type="evidence" value="ECO:0007669"/>
    <property type="project" value="UniProtKB-UniRule"/>
</dbReference>
<evidence type="ECO:0000256" key="6">
    <source>
        <dbReference type="ARBA" id="ARBA00022960"/>
    </source>
</evidence>
<evidence type="ECO:0000256" key="5">
    <source>
        <dbReference type="ARBA" id="ARBA00022679"/>
    </source>
</evidence>
<reference evidence="16 18" key="2">
    <citation type="journal article" date="2016" name="Front. Microbiol.">
        <title>Genomic Resource of Rice Seed Associated Bacteria.</title>
        <authorList>
            <person name="Midha S."/>
            <person name="Bansal K."/>
            <person name="Sharma S."/>
            <person name="Kumar N."/>
            <person name="Patil P.P."/>
            <person name="Chaudhry V."/>
            <person name="Patil P.B."/>
        </authorList>
    </citation>
    <scope>NUCLEOTIDE SEQUENCE [LARGE SCALE GENOMIC DNA]</scope>
    <source>
        <strain evidence="16 18">RSA11</strain>
    </source>
</reference>
<evidence type="ECO:0000313" key="17">
    <source>
        <dbReference type="Proteomes" id="UP000053797"/>
    </source>
</evidence>
<feature type="binding site" evidence="13">
    <location>
        <position position="324"/>
    </location>
    <ligand>
        <name>UDP-N-acetyl-alpha-D-glucosamine</name>
        <dbReference type="ChEBI" id="CHEBI:57705"/>
    </ligand>
</feature>
<keyword evidence="5 13" id="KW-0808">Transferase</keyword>
<comment type="similarity">
    <text evidence="11 13">Belongs to the EPSP synthase family. MurA subfamily.</text>
</comment>
<dbReference type="Proteomes" id="UP000053797">
    <property type="component" value="Unassembled WGS sequence"/>
</dbReference>
<evidence type="ECO:0000313" key="16">
    <source>
        <dbReference type="EMBL" id="KTR28191.1"/>
    </source>
</evidence>
<comment type="caution">
    <text evidence="13">Lacks conserved residue(s) required for the propagation of feature annotation.</text>
</comment>
<dbReference type="InterPro" id="IPR005750">
    <property type="entry name" value="UDP_GlcNAc_COvinyl_MurA"/>
</dbReference>
<dbReference type="EMBL" id="LDQV01000008">
    <property type="protein sequence ID" value="KTR28191.1"/>
    <property type="molecule type" value="Genomic_DNA"/>
</dbReference>
<evidence type="ECO:0000256" key="9">
    <source>
        <dbReference type="ARBA" id="ARBA00023316"/>
    </source>
</evidence>
<evidence type="ECO:0000256" key="7">
    <source>
        <dbReference type="ARBA" id="ARBA00022984"/>
    </source>
</evidence>
<evidence type="ECO:0000256" key="11">
    <source>
        <dbReference type="ARBA" id="ARBA00038367"/>
    </source>
</evidence>
<dbReference type="PANTHER" id="PTHR43783:SF2">
    <property type="entry name" value="UDP-N-ACETYLGLUCOSAMINE 1-CARBOXYVINYLTRANSFERASE 2"/>
    <property type="match status" value="1"/>
</dbReference>
<evidence type="ECO:0000256" key="10">
    <source>
        <dbReference type="ARBA" id="ARBA00023317"/>
    </source>
</evidence>
<keyword evidence="3 13" id="KW-0963">Cytoplasm</keyword>
<dbReference type="SUPFAM" id="SSF55205">
    <property type="entry name" value="EPT/RTPC-like"/>
    <property type="match status" value="1"/>
</dbReference>
<dbReference type="GO" id="GO:0071555">
    <property type="term" value="P:cell wall organization"/>
    <property type="evidence" value="ECO:0007669"/>
    <property type="project" value="UniProtKB-KW"/>
</dbReference>
<dbReference type="InterPro" id="IPR050068">
    <property type="entry name" value="MurA_subfamily"/>
</dbReference>
<dbReference type="CDD" id="cd01555">
    <property type="entry name" value="UdpNAET"/>
    <property type="match status" value="1"/>
</dbReference>
<dbReference type="HAMAP" id="MF_00111">
    <property type="entry name" value="MurA"/>
    <property type="match status" value="1"/>
</dbReference>
<evidence type="ECO:0000256" key="13">
    <source>
        <dbReference type="HAMAP-Rule" id="MF_00111"/>
    </source>
</evidence>
<dbReference type="PANTHER" id="PTHR43783">
    <property type="entry name" value="UDP-N-ACETYLGLUCOSAMINE 1-CARBOXYVINYLTRANSFERASE"/>
    <property type="match status" value="1"/>
</dbReference>
<dbReference type="RefSeq" id="WP_058264512.1">
    <property type="nucleotide sequence ID" value="NZ_FMYN01000001.1"/>
</dbReference>
<protein>
    <recommendedName>
        <fullName evidence="13">UDP-N-acetylglucosamine 1-carboxyvinyltransferase</fullName>
        <ecNumber evidence="13">2.5.1.7</ecNumber>
    </recommendedName>
    <alternativeName>
        <fullName evidence="13">Enoylpyruvate transferase</fullName>
    </alternativeName>
    <alternativeName>
        <fullName evidence="13">UDP-N-acetylglucosamine enolpyruvyl transferase</fullName>
        <shortName evidence="13">EPT</shortName>
    </alternativeName>
</protein>
<dbReference type="UniPathway" id="UPA00219"/>
<dbReference type="EC" id="2.5.1.7" evidence="13"/>
<comment type="caution">
    <text evidence="15">The sequence shown here is derived from an EMBL/GenBank/DDBJ whole genome shotgun (WGS) entry which is preliminary data.</text>
</comment>
<keyword evidence="6 13" id="KW-0133">Cell shape</keyword>
<comment type="subcellular location">
    <subcellularLocation>
        <location evidence="1 13">Cytoplasm</location>
    </subcellularLocation>
</comment>
<feature type="binding site" evidence="13">
    <location>
        <begin position="121"/>
        <end position="125"/>
    </location>
    <ligand>
        <name>UDP-N-acetyl-alpha-D-glucosamine</name>
        <dbReference type="ChEBI" id="CHEBI:57705"/>
    </ligand>
</feature>
<keyword evidence="4 13" id="KW-0132">Cell division</keyword>
<feature type="binding site" evidence="13">
    <location>
        <position position="302"/>
    </location>
    <ligand>
        <name>UDP-N-acetyl-alpha-D-glucosamine</name>
        <dbReference type="ChEBI" id="CHEBI:57705"/>
    </ligand>
</feature>
<reference evidence="15 17" key="1">
    <citation type="journal article" date="2015" name="Int. J. Syst. Evol. Microbiol.">
        <title>Exiguobacterium enclense sp. nov., isolated from sediment.</title>
        <authorList>
            <person name="Dastager S.G."/>
            <person name="Mawlankar R."/>
            <person name="Sonalkar V.V."/>
            <person name="Thorat M.N."/>
            <person name="Mual P."/>
            <person name="Verma A."/>
            <person name="Krishnamurthi S."/>
            <person name="Tang S.K."/>
            <person name="Li W.J."/>
        </authorList>
    </citation>
    <scope>NUCLEOTIDE SEQUENCE [LARGE SCALE GENOMIC DNA]</scope>
    <source>
        <strain evidence="15 17">NIO-1109</strain>
    </source>
</reference>
<dbReference type="NCBIfam" id="TIGR01072">
    <property type="entry name" value="murA"/>
    <property type="match status" value="1"/>
</dbReference>
<dbReference type="Proteomes" id="UP000072605">
    <property type="component" value="Unassembled WGS sequence"/>
</dbReference>
<dbReference type="InterPro" id="IPR013792">
    <property type="entry name" value="RNA3'P_cycl/enolpyr_Trfase_a/b"/>
</dbReference>
<evidence type="ECO:0000259" key="14">
    <source>
        <dbReference type="Pfam" id="PF00275"/>
    </source>
</evidence>
<dbReference type="InterPro" id="IPR036968">
    <property type="entry name" value="Enolpyruvate_Tfrase_sf"/>
</dbReference>
<sequence length="415" mass="44700">MDILHIVGQQRLEGTVSISGSKQSAIPCLAAALLTDQTVVLEGVPEIGDVATMIEILETLGAVVTRQGDMVTIDPSRVESMPLTGAETRKLRGSIYLMSVLAARFKQGVVGLPGGYAIGPRPIDLHIKALERLGVSVRNEQGVHYMRVDRLVGNRIYLDLPSFGATISALLVAVFAEGTTVIENAAYDPEVIDVSTMLTNMGASVKGAGTDEIRIKGVSQLSGCRHTLIPDRMEAGTFLTMGAALGRVTVDNVIPLHLESVIQKLERYGAVIEATDDSVTATFQETKPVDIRVFHYGGFPSDLQPVISAALLQAKGASIVVDKLYPQRFRHVQELRRLNARITHEDASIIIRGGESLLGTEIEAPDPRGGAALVLAGLLASGETTLHHAEVLDQSYERFDQKLKELGALVWRETI</sequence>
<dbReference type="GO" id="GO:0008360">
    <property type="term" value="P:regulation of cell shape"/>
    <property type="evidence" value="ECO:0007669"/>
    <property type="project" value="UniProtKB-KW"/>
</dbReference>
<keyword evidence="9 13" id="KW-0961">Cell wall biogenesis/degradation</keyword>
<feature type="binding site" evidence="13">
    <location>
        <position position="92"/>
    </location>
    <ligand>
        <name>UDP-N-acetyl-alpha-D-glucosamine</name>
        <dbReference type="ChEBI" id="CHEBI:57705"/>
    </ligand>
</feature>
<dbReference type="AlphaFoldDB" id="A0A0V8GI56"/>
<dbReference type="Pfam" id="PF00275">
    <property type="entry name" value="EPSP_synthase"/>
    <property type="match status" value="1"/>
</dbReference>
<keyword evidence="7 13" id="KW-0573">Peptidoglycan synthesis</keyword>